<evidence type="ECO:0000256" key="3">
    <source>
        <dbReference type="SAM" id="MobiDB-lite"/>
    </source>
</evidence>
<keyword evidence="2" id="KW-1015">Disulfide bond</keyword>
<evidence type="ECO:0000256" key="4">
    <source>
        <dbReference type="SAM" id="Phobius"/>
    </source>
</evidence>
<dbReference type="AGR" id="MGI:1916392"/>
<dbReference type="Gene3D" id="3.10.100.10">
    <property type="entry name" value="Mannose-Binding Protein A, subunit A"/>
    <property type="match status" value="1"/>
</dbReference>
<dbReference type="InterPro" id="IPR016186">
    <property type="entry name" value="C-type_lectin-like/link_sf"/>
</dbReference>
<keyword evidence="4" id="KW-0472">Membrane</keyword>
<dbReference type="PROSITE" id="PS50041">
    <property type="entry name" value="C_TYPE_LECTIN_2"/>
    <property type="match status" value="1"/>
</dbReference>
<dbReference type="InterPro" id="IPR016187">
    <property type="entry name" value="CTDL_fold"/>
</dbReference>
<evidence type="ECO:0000313" key="6">
    <source>
        <dbReference type="EMBL" id="AAH21323.1"/>
    </source>
</evidence>
<dbReference type="PANTHER" id="PTHR46746">
    <property type="entry name" value="KILLER CELL LECTIN-LIKE RECEPTOR SUBFAMILY F MEMBER 2"/>
    <property type="match status" value="1"/>
</dbReference>
<keyword evidence="4" id="KW-0812">Transmembrane</keyword>
<dbReference type="PANTHER" id="PTHR46746:SF9">
    <property type="entry name" value="CD209 ANTIGEN-LIKE PROTEIN C-LIKE"/>
    <property type="match status" value="1"/>
</dbReference>
<gene>
    <name evidence="6 7" type="primary">Cd209f</name>
</gene>
<accession>Q0P6C8</accession>
<protein>
    <submittedName>
        <fullName evidence="6">Cd209f protein</fullName>
    </submittedName>
</protein>
<proteinExistence type="evidence at transcript level"/>
<dbReference type="AlphaFoldDB" id="Q0P6C8"/>
<organism evidence="6">
    <name type="scientific">Mus musculus</name>
    <name type="common">Mouse</name>
    <dbReference type="NCBI Taxonomy" id="10090"/>
    <lineage>
        <taxon>Eukaryota</taxon>
        <taxon>Metazoa</taxon>
        <taxon>Chordata</taxon>
        <taxon>Craniata</taxon>
        <taxon>Vertebrata</taxon>
        <taxon>Euteleostomi</taxon>
        <taxon>Mammalia</taxon>
        <taxon>Eutheria</taxon>
        <taxon>Euarchontoglires</taxon>
        <taxon>Glires</taxon>
        <taxon>Rodentia</taxon>
        <taxon>Myomorpha</taxon>
        <taxon>Muroidea</taxon>
        <taxon>Muridae</taxon>
        <taxon>Murinae</taxon>
        <taxon>Mus</taxon>
        <taxon>Mus</taxon>
    </lineage>
</organism>
<feature type="non-terminal residue" evidence="6">
    <location>
        <position position="1"/>
    </location>
</feature>
<evidence type="ECO:0000313" key="7">
    <source>
        <dbReference type="MGI" id="MGI:1916392"/>
    </source>
</evidence>
<sequence>PRVRNRPHRGCCRGPWGYINPRAEGRWRGGSQEKQRMAGEPEFHQSKNHEEEVTSGEQGFAEHDPEGLICSSKSLQGHLTQVPWLLLLLISLGLFLLMLATLVQVSRIRAYSQGQTQDQQGSSSLDKVAVPREQTHSGLEQIQQIQQQLTQFNASLAGLCRPCPWDWELFQGSCYLFSRTLGSWETSASSCEDLGAHLVIVNSVSEQRFMKYWNVRKNQRSWIGLSDHIHDVPGSGWTAAPSSSAFGKRGNLTMTEMRTAWSCSWMIGMIISALNRTFGSVSSPLLPALITEDLCSPSHTGNLGALCSHSSCLIHPSAPVLRPLRS</sequence>
<dbReference type="InterPro" id="IPR051379">
    <property type="entry name" value="C-type_Lectin_Receptor_IMM"/>
</dbReference>
<feature type="domain" description="C-type lectin" evidence="5">
    <location>
        <begin position="170"/>
        <end position="238"/>
    </location>
</feature>
<evidence type="ECO:0000256" key="2">
    <source>
        <dbReference type="ARBA" id="ARBA00023157"/>
    </source>
</evidence>
<dbReference type="SMART" id="SM00034">
    <property type="entry name" value="CLECT"/>
    <property type="match status" value="1"/>
</dbReference>
<keyword evidence="1" id="KW-0430">Lectin</keyword>
<dbReference type="SwissPalm" id="Q0P6C8"/>
<feature type="compositionally biased region" description="Basic and acidic residues" evidence="3">
    <location>
        <begin position="23"/>
        <end position="52"/>
    </location>
</feature>
<dbReference type="EMBL" id="BC021323">
    <property type="protein sequence ID" value="AAH21323.1"/>
    <property type="molecule type" value="mRNA"/>
</dbReference>
<reference evidence="6" key="1">
    <citation type="journal article" date="2004" name="Genome Res.">
        <title>The status, quality, and expansion of the NIH full-length cDNA project: the Mammalian Gene Collection (MGC).</title>
        <authorList>
            <consortium name="The MGC Project Team"/>
            <person name="Gerhard D.S."/>
            <person name="Wagner L."/>
            <person name="Feingold E.A."/>
            <person name="Shenmen C.M."/>
            <person name="Grouse L.H."/>
            <person name="Schuler G."/>
            <person name="Klein S.L."/>
            <person name="Old S."/>
            <person name="Rasooly R."/>
            <person name="Good P."/>
            <person name="Guyer M."/>
            <person name="Peck A.M."/>
            <person name="Derge J.G."/>
            <person name="Lipman D."/>
            <person name="Collins F.S."/>
            <person name="Jang W."/>
            <person name="Sherry S."/>
            <person name="Feolo M."/>
            <person name="Misquitta L."/>
            <person name="Lee E."/>
            <person name="Rotmistrovsky K."/>
            <person name="Greenhut S.F."/>
            <person name="Schaefer C.F."/>
            <person name="Buetow K."/>
            <person name="Bonner T.I."/>
            <person name="Haussler D."/>
            <person name="Kent J."/>
            <person name="Kiekhaus M."/>
            <person name="Furey T."/>
            <person name="Brent M."/>
            <person name="Prange C."/>
            <person name="Schreiber K."/>
            <person name="Shapiro N."/>
            <person name="Bhat N.K."/>
            <person name="Hopkins R.F."/>
            <person name="Hsie F."/>
            <person name="Driscoll T."/>
            <person name="Soares M.B."/>
            <person name="Casavant T.L."/>
            <person name="Scheetz T.E."/>
            <person name="Brown-stein M.J."/>
            <person name="Usdin T.B."/>
            <person name="Toshiyuki S."/>
            <person name="Carninci P."/>
            <person name="Piao Y."/>
            <person name="Dudekula D.B."/>
            <person name="Ko M.S."/>
            <person name="Kawakami K."/>
            <person name="Suzuki Y."/>
            <person name="Sugano S."/>
            <person name="Gruber C.E."/>
            <person name="Smith M.R."/>
            <person name="Simmons B."/>
            <person name="Moore T."/>
            <person name="Waterman R."/>
            <person name="Johnson S.L."/>
            <person name="Ruan Y."/>
            <person name="Wei C.L."/>
            <person name="Mathavan S."/>
            <person name="Gunaratne P.H."/>
            <person name="Wu J."/>
            <person name="Garcia A.M."/>
            <person name="Hulyk S.W."/>
            <person name="Fuh E."/>
            <person name="Yuan Y."/>
            <person name="Sneed A."/>
            <person name="Kowis C."/>
            <person name="Hodgson A."/>
            <person name="Muzny D.M."/>
            <person name="McPherson J."/>
            <person name="Gibbs R.A."/>
            <person name="Fahey J."/>
            <person name="Helton E."/>
            <person name="Ketteman M."/>
            <person name="Madan A."/>
            <person name="Rodrigues S."/>
            <person name="Sanchez A."/>
            <person name="Whiting M."/>
            <person name="Madari A."/>
            <person name="Young A.C."/>
            <person name="Wetherby K.D."/>
            <person name="Granite S.J."/>
            <person name="Kwong P.N."/>
            <person name="Brinkley C.P."/>
            <person name="Pearson R.L."/>
            <person name="Bouffard G.G."/>
            <person name="Blakesly R.W."/>
            <person name="Green E.D."/>
            <person name="Dickson M.C."/>
            <person name="Rodriguez A.C."/>
            <person name="Grimwood J."/>
            <person name="Schmutz J."/>
            <person name="Myers R.M."/>
            <person name="Butterfield Y.S."/>
            <person name="Griffith M."/>
            <person name="Griffith O.L."/>
            <person name="Krzywinski M.I."/>
            <person name="Liao N."/>
            <person name="Morin R."/>
            <person name="Morrin R."/>
            <person name="Palmquist D."/>
            <person name="Petrescu A.S."/>
            <person name="Skalska U."/>
            <person name="Smailus D.E."/>
            <person name="Stott J.M."/>
            <person name="Schnerch A."/>
            <person name="Schein J.E."/>
            <person name="Jones S.J."/>
            <person name="Holt R.A."/>
            <person name="Baross A."/>
            <person name="Marra M.A."/>
            <person name="Clifton S."/>
            <person name="Makowski K.A."/>
            <person name="Bosak S."/>
            <person name="Malek J."/>
        </authorList>
    </citation>
    <scope>NUCLEOTIDE SEQUENCE [LARGE SCALE MRNA]</scope>
    <source>
        <strain evidence="6">FVB/N</strain>
        <tissue evidence="6">Liver</tissue>
    </source>
</reference>
<name>Q0P6C8_MOUSE</name>
<feature type="transmembrane region" description="Helical" evidence="4">
    <location>
        <begin position="82"/>
        <end position="103"/>
    </location>
</feature>
<dbReference type="InterPro" id="IPR001304">
    <property type="entry name" value="C-type_lectin-like"/>
</dbReference>
<evidence type="ECO:0000256" key="1">
    <source>
        <dbReference type="ARBA" id="ARBA00022734"/>
    </source>
</evidence>
<dbReference type="GO" id="GO:0030246">
    <property type="term" value="F:carbohydrate binding"/>
    <property type="evidence" value="ECO:0007669"/>
    <property type="project" value="UniProtKB-KW"/>
</dbReference>
<dbReference type="MGI" id="MGI:1916392">
    <property type="gene designation" value="Cd209f"/>
</dbReference>
<dbReference type="SUPFAM" id="SSF56436">
    <property type="entry name" value="C-type lectin-like"/>
    <property type="match status" value="1"/>
</dbReference>
<evidence type="ECO:0000259" key="5">
    <source>
        <dbReference type="PROSITE" id="PS50041"/>
    </source>
</evidence>
<dbReference type="Pfam" id="PF00059">
    <property type="entry name" value="Lectin_C"/>
    <property type="match status" value="1"/>
</dbReference>
<feature type="region of interest" description="Disordered" evidence="3">
    <location>
        <begin position="23"/>
        <end position="62"/>
    </location>
</feature>
<keyword evidence="4" id="KW-1133">Transmembrane helix</keyword>